<feature type="domain" description="Acyl-CoA thioesterase-like C-terminal" evidence="9">
    <location>
        <begin position="157"/>
        <end position="297"/>
    </location>
</feature>
<sequence>MSEVDDSVAPADPSEATAKLLSMFRLAPEEPLRTTEDVFVGRTVGPETPRVYGGQVLAQSAIAASRTVAEDRPIHSLHGYFLRPGDVTQPITFGVERMRDGRSFSARRIHAYQEGRVILSCLASFQVPQPGLEHQERMPEGVPAPEQLPSPRQLLADVDDPRARRIAFGRPFDLRYVSEPIFLAPAGAREASTAVWFRTFGRLPDDPVIHRAAIAYASDYTPIEPILRRHGKSWTEPGLAAATLDHAIWWHREARADEWLLYTQHSPNASGSRGLACGRIFDRTGRLIATTTQEAMIRLPE</sequence>
<comment type="similarity">
    <text evidence="1">Belongs to the C/M/P thioester hydrolase family.</text>
</comment>
<evidence type="ECO:0000256" key="2">
    <source>
        <dbReference type="ARBA" id="ARBA00011881"/>
    </source>
</evidence>
<evidence type="ECO:0000259" key="8">
    <source>
        <dbReference type="Pfam" id="PF13622"/>
    </source>
</evidence>
<evidence type="ECO:0000256" key="6">
    <source>
        <dbReference type="ARBA" id="ARBA00071120"/>
    </source>
</evidence>
<evidence type="ECO:0000259" key="9">
    <source>
        <dbReference type="Pfam" id="PF20789"/>
    </source>
</evidence>
<keyword evidence="4" id="KW-0443">Lipid metabolism</keyword>
<dbReference type="GO" id="GO:0047617">
    <property type="term" value="F:fatty acyl-CoA hydrolase activity"/>
    <property type="evidence" value="ECO:0007669"/>
    <property type="project" value="UniProtKB-EC"/>
</dbReference>
<dbReference type="Pfam" id="PF13622">
    <property type="entry name" value="4HBT_3"/>
    <property type="match status" value="1"/>
</dbReference>
<evidence type="ECO:0000313" key="10">
    <source>
        <dbReference type="EMBL" id="OAX51897.1"/>
    </source>
</evidence>
<dbReference type="Gene3D" id="2.40.160.210">
    <property type="entry name" value="Acyl-CoA thioesterase, double hotdog domain"/>
    <property type="match status" value="1"/>
</dbReference>
<dbReference type="Proteomes" id="UP000092021">
    <property type="component" value="Unassembled WGS sequence"/>
</dbReference>
<keyword evidence="12" id="KW-1185">Reference proteome</keyword>
<dbReference type="FunFam" id="2.40.160.210:FF:000001">
    <property type="entry name" value="Acyl-CoA thioesterase II"/>
    <property type="match status" value="1"/>
</dbReference>
<dbReference type="InterPro" id="IPR042171">
    <property type="entry name" value="Acyl-CoA_hotdog"/>
</dbReference>
<dbReference type="GO" id="GO:0009062">
    <property type="term" value="P:fatty acid catabolic process"/>
    <property type="evidence" value="ECO:0007669"/>
    <property type="project" value="TreeGrafter"/>
</dbReference>
<dbReference type="InterPro" id="IPR003703">
    <property type="entry name" value="Acyl_CoA_thio"/>
</dbReference>
<dbReference type="EMBL" id="LWGZ01000648">
    <property type="protein sequence ID" value="OAX59332.1"/>
    <property type="molecule type" value="Genomic_DNA"/>
</dbReference>
<name>A0A199NSK3_9MICC</name>
<evidence type="ECO:0000313" key="11">
    <source>
        <dbReference type="EMBL" id="OAX59332.1"/>
    </source>
</evidence>
<reference evidence="12" key="1">
    <citation type="submission" date="2016-04" db="EMBL/GenBank/DDBJ databases">
        <authorList>
            <person name="Waterworth S."/>
            <person name="Matcher G."/>
        </authorList>
    </citation>
    <scope>NUCLEOTIDE SEQUENCE [LARGE SCALE GENOMIC DNA]</scope>
    <source>
        <strain evidence="12">RuSp02-3</strain>
    </source>
</reference>
<evidence type="ECO:0000256" key="5">
    <source>
        <dbReference type="ARBA" id="ARBA00050943"/>
    </source>
</evidence>
<comment type="caution">
    <text evidence="10">The sequence shown here is derived from an EMBL/GenBank/DDBJ whole genome shotgun (WGS) entry which is preliminary data.</text>
</comment>
<evidence type="ECO:0000256" key="7">
    <source>
        <dbReference type="ARBA" id="ARBA00079653"/>
    </source>
</evidence>
<evidence type="ECO:0000313" key="12">
    <source>
        <dbReference type="Proteomes" id="UP000053171"/>
    </source>
</evidence>
<dbReference type="Proteomes" id="UP000053171">
    <property type="component" value="Unassembled WGS sequence"/>
</dbReference>
<evidence type="ECO:0000256" key="1">
    <source>
        <dbReference type="ARBA" id="ARBA00006538"/>
    </source>
</evidence>
<feature type="domain" description="Acyl-CoA thioesterase-like N-terminal HotDog" evidence="8">
    <location>
        <begin position="50"/>
        <end position="126"/>
    </location>
</feature>
<dbReference type="RefSeq" id="WP_064725397.1">
    <property type="nucleotide sequence ID" value="NZ_LJBJ02000010.1"/>
</dbReference>
<dbReference type="SUPFAM" id="SSF54637">
    <property type="entry name" value="Thioesterase/thiol ester dehydrase-isomerase"/>
    <property type="match status" value="2"/>
</dbReference>
<evidence type="ECO:0000256" key="3">
    <source>
        <dbReference type="ARBA" id="ARBA00022801"/>
    </source>
</evidence>
<evidence type="ECO:0000313" key="13">
    <source>
        <dbReference type="Proteomes" id="UP000092021"/>
    </source>
</evidence>
<dbReference type="PANTHER" id="PTHR11066:SF34">
    <property type="entry name" value="ACYL-COENZYME A THIOESTERASE 8"/>
    <property type="match status" value="1"/>
</dbReference>
<dbReference type="CDD" id="cd03444">
    <property type="entry name" value="Thioesterase_II_repeat1"/>
    <property type="match status" value="1"/>
</dbReference>
<dbReference type="InterPro" id="IPR049450">
    <property type="entry name" value="ACOT8-like_C"/>
</dbReference>
<evidence type="ECO:0000256" key="4">
    <source>
        <dbReference type="ARBA" id="ARBA00023098"/>
    </source>
</evidence>
<reference evidence="10" key="2">
    <citation type="submission" date="2016-04" db="EMBL/GenBank/DDBJ databases">
        <authorList>
            <person name="Evans L.H."/>
            <person name="Alamgir A."/>
            <person name="Owens N."/>
            <person name="Weber N.D."/>
            <person name="Virtaneva K."/>
            <person name="Barbian K."/>
            <person name="Babar A."/>
            <person name="Rosenke K."/>
        </authorList>
    </citation>
    <scope>NUCLEOTIDE SEQUENCE [LARGE SCALE GENOMIC DNA]</scope>
    <source>
        <strain evidence="10">RUTW2-3</strain>
    </source>
</reference>
<organism evidence="10 12">
    <name type="scientific">Rothia kristinae</name>
    <dbReference type="NCBI Taxonomy" id="37923"/>
    <lineage>
        <taxon>Bacteria</taxon>
        <taxon>Bacillati</taxon>
        <taxon>Actinomycetota</taxon>
        <taxon>Actinomycetes</taxon>
        <taxon>Micrococcales</taxon>
        <taxon>Micrococcaceae</taxon>
        <taxon>Rothia</taxon>
    </lineage>
</organism>
<dbReference type="GO" id="GO:0006637">
    <property type="term" value="P:acyl-CoA metabolic process"/>
    <property type="evidence" value="ECO:0007669"/>
    <property type="project" value="InterPro"/>
</dbReference>
<gene>
    <name evidence="11" type="ORF">A5N15_07365</name>
    <name evidence="10" type="ORF">AN277_0206080</name>
</gene>
<reference evidence="10 12" key="3">
    <citation type="submission" date="2016-06" db="EMBL/GenBank/DDBJ databases">
        <title>Identification of putative biosynthetic pathways for the production of bioactive secondary metabolites by the marine actinomycete Kocuria kristinae RUTW2-3.</title>
        <authorList>
            <person name="Waterworth S.C."/>
            <person name="Walmsley T.A."/>
            <person name="Matongo T."/>
            <person name="Davies-Coleman M.T."/>
            <person name="Dorrington R.A."/>
        </authorList>
    </citation>
    <scope>NUCLEOTIDE SEQUENCE [LARGE SCALE GENOMIC DNA]</scope>
    <source>
        <strain evidence="12">RuSp02-3</strain>
        <strain evidence="10">RUTW2-3</strain>
        <strain evidence="11 13">RUTW4-5</strain>
    </source>
</reference>
<dbReference type="InterPro" id="IPR029069">
    <property type="entry name" value="HotDog_dom_sf"/>
</dbReference>
<comment type="subunit">
    <text evidence="2">Homotetramer.</text>
</comment>
<protein>
    <recommendedName>
        <fullName evidence="6">Acyl-CoA thioesterase 2</fullName>
    </recommendedName>
    <alternativeName>
        <fullName evidence="7">Thioesterase II</fullName>
    </alternativeName>
</protein>
<proteinExistence type="inferred from homology"/>
<dbReference type="EMBL" id="LJBJ02000010">
    <property type="protein sequence ID" value="OAX51897.1"/>
    <property type="molecule type" value="Genomic_DNA"/>
</dbReference>
<dbReference type="InterPro" id="IPR049449">
    <property type="entry name" value="TesB_ACOT8-like_N"/>
</dbReference>
<dbReference type="Pfam" id="PF20789">
    <property type="entry name" value="4HBT_3C"/>
    <property type="match status" value="1"/>
</dbReference>
<keyword evidence="3" id="KW-0378">Hydrolase</keyword>
<dbReference type="AlphaFoldDB" id="A0A199NSK3"/>
<dbReference type="PANTHER" id="PTHR11066">
    <property type="entry name" value="ACYL-COA THIOESTERASE"/>
    <property type="match status" value="1"/>
</dbReference>
<dbReference type="CDD" id="cd03445">
    <property type="entry name" value="Thioesterase_II_repeat2"/>
    <property type="match status" value="1"/>
</dbReference>
<comment type="catalytic activity">
    <reaction evidence="5">
        <text>a fatty acyl-CoA + H2O = a fatty acid + CoA + H(+)</text>
        <dbReference type="Rhea" id="RHEA:16781"/>
        <dbReference type="ChEBI" id="CHEBI:15377"/>
        <dbReference type="ChEBI" id="CHEBI:15378"/>
        <dbReference type="ChEBI" id="CHEBI:28868"/>
        <dbReference type="ChEBI" id="CHEBI:57287"/>
        <dbReference type="ChEBI" id="CHEBI:77636"/>
        <dbReference type="EC" id="3.1.2.20"/>
    </reaction>
    <physiologicalReaction direction="left-to-right" evidence="5">
        <dbReference type="Rhea" id="RHEA:16782"/>
    </physiologicalReaction>
</comment>
<accession>A0A199NSK3</accession>